<evidence type="ECO:0000256" key="6">
    <source>
        <dbReference type="ARBA" id="ARBA00022917"/>
    </source>
</evidence>
<dbReference type="AlphaFoldDB" id="A0A7R9QFX5"/>
<comment type="similarity">
    <text evidence="2">Belongs to the eIF-5A family.</text>
</comment>
<evidence type="ECO:0000313" key="10">
    <source>
        <dbReference type="EMBL" id="CAD7643424.1"/>
    </source>
</evidence>
<feature type="region of interest" description="Disordered" evidence="8">
    <location>
        <begin position="388"/>
        <end position="430"/>
    </location>
</feature>
<evidence type="ECO:0000256" key="7">
    <source>
        <dbReference type="ARBA" id="ARBA00023071"/>
    </source>
</evidence>
<feature type="compositionally biased region" description="Low complexity" evidence="8">
    <location>
        <begin position="388"/>
        <end position="421"/>
    </location>
</feature>
<keyword evidence="11" id="KW-1185">Reference proteome</keyword>
<dbReference type="EMBL" id="CAJPVJ010001359">
    <property type="protein sequence ID" value="CAG2164573.1"/>
    <property type="molecule type" value="Genomic_DNA"/>
</dbReference>
<feature type="domain" description="Translation initiation factor 5A C-terminal" evidence="9">
    <location>
        <begin position="86"/>
        <end position="148"/>
    </location>
</feature>
<dbReference type="InterPro" id="IPR001884">
    <property type="entry name" value="IF5A-like"/>
</dbReference>
<evidence type="ECO:0000256" key="5">
    <source>
        <dbReference type="ARBA" id="ARBA00022884"/>
    </source>
</evidence>
<dbReference type="GO" id="GO:0003723">
    <property type="term" value="F:RNA binding"/>
    <property type="evidence" value="ECO:0007669"/>
    <property type="project" value="UniProtKB-KW"/>
</dbReference>
<evidence type="ECO:0000256" key="2">
    <source>
        <dbReference type="ARBA" id="ARBA00006016"/>
    </source>
</evidence>
<dbReference type="SMART" id="SM01376">
    <property type="entry name" value="eIF-5a"/>
    <property type="match status" value="1"/>
</dbReference>
<dbReference type="GO" id="GO:0045901">
    <property type="term" value="P:positive regulation of translational elongation"/>
    <property type="evidence" value="ECO:0007669"/>
    <property type="project" value="InterPro"/>
</dbReference>
<keyword evidence="3" id="KW-0963">Cytoplasm</keyword>
<dbReference type="SUPFAM" id="SSF50249">
    <property type="entry name" value="Nucleic acid-binding proteins"/>
    <property type="match status" value="1"/>
</dbReference>
<dbReference type="InterPro" id="IPR014722">
    <property type="entry name" value="Rib_uL2_dom2"/>
</dbReference>
<dbReference type="InterPro" id="IPR048670">
    <property type="entry name" value="IF5A-like_N"/>
</dbReference>
<dbReference type="FunFam" id="2.30.30.30:FF:000007">
    <property type="entry name" value="Eukaryotic translation initiation factor 5A"/>
    <property type="match status" value="1"/>
</dbReference>
<dbReference type="InterPro" id="IPR019769">
    <property type="entry name" value="Trans_elong_IF5A_hypusine_site"/>
</dbReference>
<dbReference type="PANTHER" id="PTHR11673">
    <property type="entry name" value="TRANSLATION INITIATION FACTOR 5A FAMILY MEMBER"/>
    <property type="match status" value="1"/>
</dbReference>
<evidence type="ECO:0000256" key="3">
    <source>
        <dbReference type="ARBA" id="ARBA00022490"/>
    </source>
</evidence>
<feature type="region of interest" description="Disordered" evidence="8">
    <location>
        <begin position="211"/>
        <end position="244"/>
    </location>
</feature>
<evidence type="ECO:0000313" key="11">
    <source>
        <dbReference type="Proteomes" id="UP000728032"/>
    </source>
</evidence>
<dbReference type="Proteomes" id="UP000728032">
    <property type="component" value="Unassembled WGS sequence"/>
</dbReference>
<evidence type="ECO:0000256" key="1">
    <source>
        <dbReference type="ARBA" id="ARBA00004496"/>
    </source>
</evidence>
<name>A0A7R9QFX5_9ACAR</name>
<sequence>MEGDGDDEYHGGGGSGASATYPVQCSALRKNGFVMIKARPCKVVEMSTSKTGKHGHAKVHLVGIDIFTNKKYEDLCPSTHNIDVPNVSRIEYQLIDIQSDGYISLMNDKGDTPTGANELRDELLRKGEELDQTLTTIIATLKRMDPVKNLPLIQHWAKLMNDMDGLLYLLKQEHLPDKDVTQICIKLQGVIAQIEHDMQLYPVPTEKPTIPTIHTKATDPTVKPTTDAPVPTESPTGPTPPSTLPHTISTLSTVTQVTHGTTGQPIVPCDEIQGMMDKARDLKPQADAAVTKLNDHATGANELRDELIRKGEELDQTLTTIIATLKQLDPVKNQPLIQHWAKLMNDMDGLLYLLKQEHLPDKDVTQLCTRLQSVIDQIEHDIQLYPVPTEKPTEPTIPTVSTDPTVKPTTDTPVPTESSTGPTPPPTLPPTVTLFSTVTQVTQATTTSQPIMTCDEIKSMMDKANELVANYYKC</sequence>
<dbReference type="PROSITE" id="PS00302">
    <property type="entry name" value="IF5A_HYPUSINE"/>
    <property type="match status" value="1"/>
</dbReference>
<accession>A0A7R9QFX5</accession>
<dbReference type="GO" id="GO:0043022">
    <property type="term" value="F:ribosome binding"/>
    <property type="evidence" value="ECO:0007669"/>
    <property type="project" value="InterPro"/>
</dbReference>
<keyword evidence="7" id="KW-0385">Hypusine</keyword>
<dbReference type="InterPro" id="IPR008991">
    <property type="entry name" value="Translation_prot_SH3-like_sf"/>
</dbReference>
<dbReference type="GO" id="GO:0005737">
    <property type="term" value="C:cytoplasm"/>
    <property type="evidence" value="ECO:0007669"/>
    <property type="project" value="UniProtKB-SubCell"/>
</dbReference>
<dbReference type="GO" id="GO:0045905">
    <property type="term" value="P:positive regulation of translational termination"/>
    <property type="evidence" value="ECO:0007669"/>
    <property type="project" value="InterPro"/>
</dbReference>
<evidence type="ECO:0000259" key="9">
    <source>
        <dbReference type="SMART" id="SM01376"/>
    </source>
</evidence>
<dbReference type="NCBIfam" id="TIGR00037">
    <property type="entry name" value="eIF_5A"/>
    <property type="match status" value="1"/>
</dbReference>
<keyword evidence="4" id="KW-0251">Elongation factor</keyword>
<dbReference type="InterPro" id="IPR020189">
    <property type="entry name" value="IF5A_C"/>
</dbReference>
<dbReference type="OrthoDB" id="9975114at2759"/>
<dbReference type="Gene3D" id="2.30.30.30">
    <property type="match status" value="1"/>
</dbReference>
<dbReference type="Gene3D" id="2.40.50.140">
    <property type="entry name" value="Nucleic acid-binding proteins"/>
    <property type="match status" value="1"/>
</dbReference>
<dbReference type="GO" id="GO:0003746">
    <property type="term" value="F:translation elongation factor activity"/>
    <property type="evidence" value="ECO:0007669"/>
    <property type="project" value="UniProtKB-KW"/>
</dbReference>
<dbReference type="SUPFAM" id="SSF50104">
    <property type="entry name" value="Translation proteins SH3-like domain"/>
    <property type="match status" value="1"/>
</dbReference>
<organism evidence="10">
    <name type="scientific">Oppiella nova</name>
    <dbReference type="NCBI Taxonomy" id="334625"/>
    <lineage>
        <taxon>Eukaryota</taxon>
        <taxon>Metazoa</taxon>
        <taxon>Ecdysozoa</taxon>
        <taxon>Arthropoda</taxon>
        <taxon>Chelicerata</taxon>
        <taxon>Arachnida</taxon>
        <taxon>Acari</taxon>
        <taxon>Acariformes</taxon>
        <taxon>Sarcoptiformes</taxon>
        <taxon>Oribatida</taxon>
        <taxon>Brachypylina</taxon>
        <taxon>Oppioidea</taxon>
        <taxon>Oppiidae</taxon>
        <taxon>Oppiella</taxon>
    </lineage>
</organism>
<keyword evidence="5" id="KW-0694">RNA-binding</keyword>
<evidence type="ECO:0000256" key="8">
    <source>
        <dbReference type="SAM" id="MobiDB-lite"/>
    </source>
</evidence>
<keyword evidence="6" id="KW-0648">Protein biosynthesis</keyword>
<reference evidence="10" key="1">
    <citation type="submission" date="2020-11" db="EMBL/GenBank/DDBJ databases">
        <authorList>
            <person name="Tran Van P."/>
        </authorList>
    </citation>
    <scope>NUCLEOTIDE SEQUENCE</scope>
</reference>
<dbReference type="InterPro" id="IPR012340">
    <property type="entry name" value="NA-bd_OB-fold"/>
</dbReference>
<dbReference type="Pfam" id="PF01287">
    <property type="entry name" value="eIF-5a"/>
    <property type="match status" value="1"/>
</dbReference>
<proteinExistence type="inferred from homology"/>
<gene>
    <name evidence="10" type="ORF">ONB1V03_LOCUS4124</name>
</gene>
<protein>
    <recommendedName>
        <fullName evidence="9">Translation initiation factor 5A C-terminal domain-containing protein</fullName>
    </recommendedName>
</protein>
<dbReference type="Pfam" id="PF21485">
    <property type="entry name" value="IF5A-like_N"/>
    <property type="match status" value="1"/>
</dbReference>
<comment type="subcellular location">
    <subcellularLocation>
        <location evidence="1">Cytoplasm</location>
    </subcellularLocation>
</comment>
<evidence type="ECO:0000256" key="4">
    <source>
        <dbReference type="ARBA" id="ARBA00022768"/>
    </source>
</evidence>
<dbReference type="EMBL" id="OC916184">
    <property type="protein sequence ID" value="CAD7643424.1"/>
    <property type="molecule type" value="Genomic_DNA"/>
</dbReference>